<feature type="binding site" evidence="13">
    <location>
        <position position="404"/>
    </location>
    <ligand>
        <name>substrate</name>
    </ligand>
</feature>
<dbReference type="InterPro" id="IPR002813">
    <property type="entry name" value="Arg_biosynth_ArgJ"/>
</dbReference>
<dbReference type="SUPFAM" id="SSF56266">
    <property type="entry name" value="DmpA/ArgJ-like"/>
    <property type="match status" value="1"/>
</dbReference>
<evidence type="ECO:0000256" key="8">
    <source>
        <dbReference type="ARBA" id="ARBA00023268"/>
    </source>
</evidence>
<evidence type="ECO:0000256" key="13">
    <source>
        <dbReference type="HAMAP-Rule" id="MF_01106"/>
    </source>
</evidence>
<feature type="binding site" evidence="13">
    <location>
        <position position="282"/>
    </location>
    <ligand>
        <name>substrate</name>
    </ligand>
</feature>
<proteinExistence type="inferred from homology"/>
<dbReference type="EC" id="2.3.1.35" evidence="13"/>
<dbReference type="OrthoDB" id="9804242at2"/>
<keyword evidence="14" id="KW-0812">Transmembrane</keyword>
<gene>
    <name evidence="13" type="primary">argJ</name>
    <name evidence="15" type="ORF">C7459_1138</name>
</gene>
<protein>
    <recommendedName>
        <fullName evidence="13">Arginine biosynthesis bifunctional protein ArgJ</fullName>
    </recommendedName>
    <domain>
        <recommendedName>
            <fullName evidence="13">Glutamate N-acetyltransferase</fullName>
            <ecNumber evidence="13">2.3.1.35</ecNumber>
        </recommendedName>
        <alternativeName>
            <fullName evidence="13">Ornithine acetyltransferase</fullName>
            <shortName evidence="13">OATase</shortName>
        </alternativeName>
        <alternativeName>
            <fullName evidence="13">Ornithine transacetylase</fullName>
        </alternativeName>
    </domain>
    <domain>
        <recommendedName>
            <fullName evidence="13">Amino-acid acetyltransferase</fullName>
            <ecNumber evidence="13">2.3.1.1</ecNumber>
        </recommendedName>
        <alternativeName>
            <fullName evidence="13">N-acetylglutamate synthase</fullName>
            <shortName evidence="13">AGSase</shortName>
        </alternativeName>
    </domain>
    <component>
        <recommendedName>
            <fullName evidence="13">Arginine biosynthesis bifunctional protein ArgJ alpha chain</fullName>
        </recommendedName>
    </component>
    <component>
        <recommendedName>
            <fullName evidence="13">Arginine biosynthesis bifunctional protein ArgJ beta chain</fullName>
        </recommendedName>
    </component>
</protein>
<keyword evidence="9 13" id="KW-0012">Acyltransferase</keyword>
<comment type="catalytic activity">
    <reaction evidence="10 13">
        <text>L-glutamate + acetyl-CoA = N-acetyl-L-glutamate + CoA + H(+)</text>
        <dbReference type="Rhea" id="RHEA:24292"/>
        <dbReference type="ChEBI" id="CHEBI:15378"/>
        <dbReference type="ChEBI" id="CHEBI:29985"/>
        <dbReference type="ChEBI" id="CHEBI:44337"/>
        <dbReference type="ChEBI" id="CHEBI:57287"/>
        <dbReference type="ChEBI" id="CHEBI:57288"/>
        <dbReference type="EC" id="2.3.1.1"/>
    </reaction>
</comment>
<dbReference type="GO" id="GO:0004042">
    <property type="term" value="F:L-glutamate N-acetyltransferase activity"/>
    <property type="evidence" value="ECO:0007669"/>
    <property type="project" value="UniProtKB-UniRule"/>
</dbReference>
<feature type="binding site" evidence="13">
    <location>
        <position position="159"/>
    </location>
    <ligand>
        <name>substrate</name>
    </ligand>
</feature>
<evidence type="ECO:0000256" key="10">
    <source>
        <dbReference type="ARBA" id="ARBA00048372"/>
    </source>
</evidence>
<dbReference type="NCBIfam" id="TIGR00120">
    <property type="entry name" value="ArgJ"/>
    <property type="match status" value="1"/>
</dbReference>
<feature type="chain" id="PRO_5023559042" description="Arginine biosynthesis bifunctional protein ArgJ alpha chain" evidence="13">
    <location>
        <begin position="1"/>
        <end position="195"/>
    </location>
</feature>
<feature type="binding site" evidence="13">
    <location>
        <position position="409"/>
    </location>
    <ligand>
        <name>substrate</name>
    </ligand>
</feature>
<evidence type="ECO:0000256" key="7">
    <source>
        <dbReference type="ARBA" id="ARBA00022813"/>
    </source>
</evidence>
<evidence type="ECO:0000256" key="12">
    <source>
        <dbReference type="ARBA" id="ARBA00054976"/>
    </source>
</evidence>
<dbReference type="Proteomes" id="UP000245634">
    <property type="component" value="Unassembled WGS sequence"/>
</dbReference>
<comment type="caution">
    <text evidence="15">The sequence shown here is derived from an EMBL/GenBank/DDBJ whole genome shotgun (WGS) entry which is preliminary data.</text>
</comment>
<feature type="site" description="Involved in the stabilization of negative charge on the oxyanion by the formation of the oxyanion hole" evidence="13">
    <location>
        <position position="123"/>
    </location>
</feature>
<feature type="chain" id="PRO_5023559041" description="Arginine biosynthesis bifunctional protein ArgJ beta chain" evidence="13">
    <location>
        <begin position="196"/>
        <end position="409"/>
    </location>
</feature>
<evidence type="ECO:0000256" key="6">
    <source>
        <dbReference type="ARBA" id="ARBA00022679"/>
    </source>
</evidence>
<keyword evidence="6 13" id="KW-0808">Transferase</keyword>
<evidence type="ECO:0000256" key="5">
    <source>
        <dbReference type="ARBA" id="ARBA00022605"/>
    </source>
</evidence>
<keyword evidence="8 13" id="KW-0511">Multifunctional enzyme</keyword>
<dbReference type="CDD" id="cd02152">
    <property type="entry name" value="OAT"/>
    <property type="match status" value="1"/>
</dbReference>
<evidence type="ECO:0000313" key="15">
    <source>
        <dbReference type="EMBL" id="PWK09574.1"/>
    </source>
</evidence>
<dbReference type="Pfam" id="PF01960">
    <property type="entry name" value="ArgJ"/>
    <property type="match status" value="1"/>
</dbReference>
<keyword evidence="4 13" id="KW-0055">Arginine biosynthesis</keyword>
<evidence type="ECO:0000256" key="11">
    <source>
        <dbReference type="ARBA" id="ARBA00049439"/>
    </source>
</evidence>
<evidence type="ECO:0000256" key="4">
    <source>
        <dbReference type="ARBA" id="ARBA00022571"/>
    </source>
</evidence>
<evidence type="ECO:0000313" key="16">
    <source>
        <dbReference type="Proteomes" id="UP000245634"/>
    </source>
</evidence>
<evidence type="ECO:0000256" key="1">
    <source>
        <dbReference type="ARBA" id="ARBA00004496"/>
    </source>
</evidence>
<dbReference type="InterPro" id="IPR016117">
    <property type="entry name" value="ArgJ-like_dom_sf"/>
</dbReference>
<dbReference type="Gene3D" id="3.10.20.340">
    <property type="entry name" value="ArgJ beta chain, C-terminal domain"/>
    <property type="match status" value="1"/>
</dbReference>
<dbReference type="Gene3D" id="3.60.70.12">
    <property type="entry name" value="L-amino peptidase D-ALA esterase/amidase"/>
    <property type="match status" value="1"/>
</dbReference>
<reference evidence="15 16" key="1">
    <citation type="submission" date="2018-05" db="EMBL/GenBank/DDBJ databases">
        <title>Genomic Encyclopedia of Type Strains, Phase IV (KMG-IV): sequencing the most valuable type-strain genomes for metagenomic binning, comparative biology and taxonomic classification.</title>
        <authorList>
            <person name="Goeker M."/>
        </authorList>
    </citation>
    <scope>NUCLEOTIDE SEQUENCE [LARGE SCALE GENOMIC DNA]</scope>
    <source>
        <strain evidence="15 16">DSM 18773</strain>
    </source>
</reference>
<feature type="binding site" evidence="13">
    <location>
        <position position="185"/>
    </location>
    <ligand>
        <name>substrate</name>
    </ligand>
</feature>
<feature type="binding site" evidence="13">
    <location>
        <position position="196"/>
    </location>
    <ligand>
        <name>substrate</name>
    </ligand>
</feature>
<comment type="catalytic activity">
    <reaction evidence="11 13">
        <text>N(2)-acetyl-L-ornithine + L-glutamate = N-acetyl-L-glutamate + L-ornithine</text>
        <dbReference type="Rhea" id="RHEA:15349"/>
        <dbReference type="ChEBI" id="CHEBI:29985"/>
        <dbReference type="ChEBI" id="CHEBI:44337"/>
        <dbReference type="ChEBI" id="CHEBI:46911"/>
        <dbReference type="ChEBI" id="CHEBI:57805"/>
        <dbReference type="EC" id="2.3.1.35"/>
    </reaction>
</comment>
<dbReference type="GO" id="GO:0006592">
    <property type="term" value="P:ornithine biosynthetic process"/>
    <property type="evidence" value="ECO:0007669"/>
    <property type="project" value="TreeGrafter"/>
</dbReference>
<dbReference type="PANTHER" id="PTHR23100">
    <property type="entry name" value="ARGININE BIOSYNTHESIS BIFUNCTIONAL PROTEIN ARGJ"/>
    <property type="match status" value="1"/>
</dbReference>
<dbReference type="PANTHER" id="PTHR23100:SF0">
    <property type="entry name" value="ARGININE BIOSYNTHESIS BIFUNCTIONAL PROTEIN ARGJ, MITOCHONDRIAL"/>
    <property type="match status" value="1"/>
</dbReference>
<evidence type="ECO:0000256" key="9">
    <source>
        <dbReference type="ARBA" id="ARBA00023315"/>
    </source>
</evidence>
<dbReference type="GO" id="GO:0004358">
    <property type="term" value="F:L-glutamate N-acetyltransferase activity, acting on acetyl-L-ornithine as donor"/>
    <property type="evidence" value="ECO:0007669"/>
    <property type="project" value="UniProtKB-UniRule"/>
</dbReference>
<keyword evidence="7 13" id="KW-0068">Autocatalytic cleavage</keyword>
<comment type="subunit">
    <text evidence="3 13">Heterotetramer of two alpha and two beta chains.</text>
</comment>
<dbReference type="FunFam" id="3.10.20.340:FF:000001">
    <property type="entry name" value="Arginine biosynthesis bifunctional protein ArgJ, chloroplastic"/>
    <property type="match status" value="1"/>
</dbReference>
<feature type="active site" description="Nucleophile" evidence="13">
    <location>
        <position position="196"/>
    </location>
</feature>
<dbReference type="NCBIfam" id="NF003802">
    <property type="entry name" value="PRK05388.1"/>
    <property type="match status" value="1"/>
</dbReference>
<dbReference type="FunFam" id="3.30.2330.10:FF:000001">
    <property type="entry name" value="Arginine biosynthesis bifunctional protein ArgJ, mitochondrial"/>
    <property type="match status" value="1"/>
</dbReference>
<organism evidence="15 16">
    <name type="scientific">Tumebacillus permanentifrigoris</name>
    <dbReference type="NCBI Taxonomy" id="378543"/>
    <lineage>
        <taxon>Bacteria</taxon>
        <taxon>Bacillati</taxon>
        <taxon>Bacillota</taxon>
        <taxon>Bacilli</taxon>
        <taxon>Bacillales</taxon>
        <taxon>Alicyclobacillaceae</taxon>
        <taxon>Tumebacillus</taxon>
    </lineage>
</organism>
<dbReference type="HAMAP" id="MF_01106">
    <property type="entry name" value="ArgJ"/>
    <property type="match status" value="1"/>
</dbReference>
<name>A0A316D5Y1_9BACL</name>
<feature type="transmembrane region" description="Helical" evidence="14">
    <location>
        <begin position="39"/>
        <end position="59"/>
    </location>
</feature>
<dbReference type="AlphaFoldDB" id="A0A316D5Y1"/>
<feature type="site" description="Involved in the stabilization of negative charge on the oxyanion by the formation of the oxyanion hole" evidence="13">
    <location>
        <position position="122"/>
    </location>
</feature>
<feature type="site" description="Cleavage; by autolysis" evidence="13">
    <location>
        <begin position="195"/>
        <end position="196"/>
    </location>
</feature>
<comment type="pathway">
    <text evidence="13">Amino-acid biosynthesis; L-arginine biosynthesis; L-ornithine and N-acetyl-L-glutamate from L-glutamate and N(2)-acetyl-L-ornithine (cyclic): step 1/1.</text>
</comment>
<dbReference type="EMBL" id="QGGL01000013">
    <property type="protein sequence ID" value="PWK09574.1"/>
    <property type="molecule type" value="Genomic_DNA"/>
</dbReference>
<accession>A0A316D5Y1</accession>
<comment type="function">
    <text evidence="12 13">Catalyzes two activities which are involved in the cyclic version of arginine biosynthesis: the synthesis of N-acetylglutamate from glutamate and acetyl-CoA as the acetyl donor, and of ornithine by transacetylation between N(2)-acetylornithine and glutamate.</text>
</comment>
<evidence type="ECO:0000256" key="2">
    <source>
        <dbReference type="ARBA" id="ARBA00006774"/>
    </source>
</evidence>
<dbReference type="UniPathway" id="UPA00068">
    <property type="reaction ID" value="UER00106"/>
</dbReference>
<dbReference type="RefSeq" id="WP_109690088.1">
    <property type="nucleotide sequence ID" value="NZ_QGGL01000013.1"/>
</dbReference>
<evidence type="ECO:0000256" key="14">
    <source>
        <dbReference type="SAM" id="Phobius"/>
    </source>
</evidence>
<dbReference type="InterPro" id="IPR042195">
    <property type="entry name" value="ArgJ_beta_C"/>
</dbReference>
<evidence type="ECO:0000256" key="3">
    <source>
        <dbReference type="ARBA" id="ARBA00011475"/>
    </source>
</evidence>
<keyword evidence="13" id="KW-0963">Cytoplasm</keyword>
<comment type="pathway">
    <text evidence="13">Amino-acid biosynthesis; L-arginine biosynthesis; N(2)-acetyl-L-ornithine from L-glutamate: step 1/4.</text>
</comment>
<keyword evidence="14" id="KW-1133">Transmembrane helix</keyword>
<keyword evidence="5 13" id="KW-0028">Amino-acid biosynthesis</keyword>
<comment type="subcellular location">
    <subcellularLocation>
        <location evidence="1 13">Cytoplasm</location>
    </subcellularLocation>
</comment>
<comment type="similarity">
    <text evidence="2 13">Belongs to the ArgJ family.</text>
</comment>
<sequence length="409" mass="42416">MKTIEKTTCTVLSAGGVTTAQGFKATGLHSGIKKKRKDLGLLVSAVPAVAAGVFTTNLVRAACVTQNEAQLLAQPYLQAIVVNSGNANACTGVQGDQDAKTMRAETAKALGLADDAVAIASTGVIGVPLPMAPLLAGIGQAATTLAQAGGDFFAEAMLTTDTGKKEVAVQLLLDGVTVTIGGAAKGSGMIHPNMATMLAFVTTDAAVEPAALKRLLSRTTDQTYNRITVDGDTSTNDMVLVLANGMAGNDTLDETHPQWTEFADAFRYVSEKLAKDIARDGEGATKLLEVVVNSAPTEGIASVIAKSVIGSSLVKTAVFGADANWGRILAAAGYSGAQFDPNLLDIYIGSVQVAQNGMGLVFDEETAREYLLGDHVVLTVNLNQGEETASAYGCDLTYDYVRINASYRT</sequence>
<keyword evidence="16" id="KW-1185">Reference proteome</keyword>
<dbReference type="EC" id="2.3.1.1" evidence="13"/>
<dbReference type="GO" id="GO:0006526">
    <property type="term" value="P:L-arginine biosynthetic process"/>
    <property type="evidence" value="ECO:0007669"/>
    <property type="project" value="UniProtKB-UniRule"/>
</dbReference>
<dbReference type="GO" id="GO:0005737">
    <property type="term" value="C:cytoplasm"/>
    <property type="evidence" value="ECO:0007669"/>
    <property type="project" value="UniProtKB-SubCell"/>
</dbReference>
<keyword evidence="14" id="KW-0472">Membrane</keyword>
<dbReference type="FunFam" id="3.60.70.12:FF:000001">
    <property type="entry name" value="Arginine biosynthesis bifunctional protein ArgJ, chloroplastic"/>
    <property type="match status" value="1"/>
</dbReference>